<dbReference type="EnsemblMetazoa" id="MDOA000077-RA">
    <property type="protein sequence ID" value="MDOA000077-PA"/>
    <property type="gene ID" value="MDOA000077"/>
</dbReference>
<evidence type="ECO:0000256" key="10">
    <source>
        <dbReference type="PROSITE-ProRule" id="PRU00042"/>
    </source>
</evidence>
<dbReference type="eggNOG" id="KOG1721">
    <property type="taxonomic scope" value="Eukaryota"/>
</dbReference>
<sequence>MNNRQEVEVSTAVDNPTLWLTWCRLCAKSAESNQLIFPKSDTGQSSLLATSIGKFFWVNIKADDQISTSICKECHRLIDQLSSFTERVNKVQTLFCLLQNLKPTTETDANSIRLQIGLTEDWEHIIKDEPTDTKSLKPKFANQEVQTDLVIFFNTGCSSNTREISLDKTRKNQSSGKEEPSQHKKNEVTETKRKPSQQNRDLSETGTDDEVVVEVDTEQEVVQNFEYLIQNNDDLIEVDEDHFRYKIIKHKRSSGSQEHGQDVEDSDLFKELKFKSEEIEDDELKSVDHLSQDNNTKYSNLPLEEDENVSEELEEDYVDMEDEQYYEEEYDDLTDPSAKGEEEPSSTQNSPKSSTVQKRGRPFKKTDRKSSAYRYECEDCRRKYKNPNVYRKHMRSCHNVVIESMPDFECPICKKDCSTRGRLKLHMRQHLPEEEKLVVPCPFCDRKFGQIGAMRQHVKGIHQELKPYICDQCGRACKTLAALKEHQFVHTDECPFECNVCKKRFKNKPRLKAHMDTHNESAYKCEDCGLILNTRRTLLQHQLVHSNVKRFKCEFCDAAFKRAKSLKNHLILHTGLKPYKCQFCDKSFSNGSNCRSHKRRVHPKELAEEEARGKKNEPVPIPKLEDLKAAKTAVVQPRKVRRQNISTHLRRKSDGQQNRSEDDTDDTAVDTYEMSDMHYEIKGDMYNEDVDGNQEDDDECEETVIYEIIDEI</sequence>
<evidence type="ECO:0000313" key="16">
    <source>
        <dbReference type="Proteomes" id="UP001652621"/>
    </source>
</evidence>
<evidence type="ECO:0000256" key="1">
    <source>
        <dbReference type="ARBA" id="ARBA00004123"/>
    </source>
</evidence>
<dbReference type="AlphaFoldDB" id="A0A1I8M0Q0"/>
<proteinExistence type="predicted"/>
<feature type="domain" description="C2H2-type" evidence="13">
    <location>
        <begin position="439"/>
        <end position="467"/>
    </location>
</feature>
<feature type="domain" description="C2H2-type" evidence="13">
    <location>
        <begin position="375"/>
        <end position="398"/>
    </location>
</feature>
<evidence type="ECO:0000256" key="2">
    <source>
        <dbReference type="ARBA" id="ARBA00022723"/>
    </source>
</evidence>
<feature type="domain" description="C2H2-type" evidence="13">
    <location>
        <begin position="408"/>
        <end position="435"/>
    </location>
</feature>
<dbReference type="GeneID" id="101892432"/>
<reference evidence="15" key="1">
    <citation type="submission" date="2020-05" db="UniProtKB">
        <authorList>
            <consortium name="EnsemblMetazoa"/>
        </authorList>
    </citation>
    <scope>IDENTIFICATION</scope>
    <source>
        <strain evidence="15">Aabys</strain>
    </source>
</reference>
<evidence type="ECO:0000313" key="17">
    <source>
        <dbReference type="RefSeq" id="XP_005178057.1"/>
    </source>
</evidence>
<feature type="domain" description="C2H2-type" evidence="13">
    <location>
        <begin position="579"/>
        <end position="607"/>
    </location>
</feature>
<feature type="domain" description="C2H2-type" evidence="13">
    <location>
        <begin position="523"/>
        <end position="550"/>
    </location>
</feature>
<dbReference type="Gene3D" id="3.30.160.60">
    <property type="entry name" value="Classic Zinc Finger"/>
    <property type="match status" value="5"/>
</dbReference>
<keyword evidence="4 10" id="KW-0863">Zinc-finger</keyword>
<reference evidence="17" key="2">
    <citation type="submission" date="2025-04" db="UniProtKB">
        <authorList>
            <consortium name="RefSeq"/>
        </authorList>
    </citation>
    <scope>IDENTIFICATION</scope>
    <source>
        <strain evidence="17">Aabys</strain>
    </source>
</reference>
<dbReference type="SUPFAM" id="SSF57667">
    <property type="entry name" value="beta-beta-alpha zinc fingers"/>
    <property type="match status" value="5"/>
</dbReference>
<keyword evidence="7" id="KW-0238">DNA-binding</keyword>
<evidence type="ECO:0000256" key="11">
    <source>
        <dbReference type="PROSITE-ProRule" id="PRU01263"/>
    </source>
</evidence>
<evidence type="ECO:0000259" key="13">
    <source>
        <dbReference type="PROSITE" id="PS50157"/>
    </source>
</evidence>
<evidence type="ECO:0000256" key="12">
    <source>
        <dbReference type="SAM" id="MobiDB-lite"/>
    </source>
</evidence>
<evidence type="ECO:0000256" key="7">
    <source>
        <dbReference type="ARBA" id="ARBA00023125"/>
    </source>
</evidence>
<dbReference type="PANTHER" id="PTHR16515">
    <property type="entry name" value="PR DOMAIN ZINC FINGER PROTEIN"/>
    <property type="match status" value="1"/>
</dbReference>
<keyword evidence="2 11" id="KW-0479">Metal-binding</keyword>
<dbReference type="FunFam" id="3.40.1800.20:FF:000002">
    <property type="entry name" value="Weckle, isoform B"/>
    <property type="match status" value="1"/>
</dbReference>
<keyword evidence="5 11" id="KW-0862">Zinc</keyword>
<evidence type="ECO:0000313" key="15">
    <source>
        <dbReference type="EnsemblMetazoa" id="MDOA000077-PC"/>
    </source>
</evidence>
<dbReference type="PANTHER" id="PTHR16515:SF49">
    <property type="entry name" value="GASTRULA ZINC FINGER PROTEIN XLCGF49.1-LIKE-RELATED"/>
    <property type="match status" value="1"/>
</dbReference>
<evidence type="ECO:0000256" key="5">
    <source>
        <dbReference type="ARBA" id="ARBA00022833"/>
    </source>
</evidence>
<evidence type="ECO:0000256" key="8">
    <source>
        <dbReference type="ARBA" id="ARBA00023163"/>
    </source>
</evidence>
<accession>A0A1I8M0Q0</accession>
<feature type="binding site" evidence="11">
    <location>
        <position position="71"/>
    </location>
    <ligand>
        <name>Zn(2+)</name>
        <dbReference type="ChEBI" id="CHEBI:29105"/>
    </ligand>
</feature>
<dbReference type="GO" id="GO:0008270">
    <property type="term" value="F:zinc ion binding"/>
    <property type="evidence" value="ECO:0007669"/>
    <property type="project" value="UniProtKB-UniRule"/>
</dbReference>
<feature type="region of interest" description="Disordered" evidence="12">
    <location>
        <begin position="284"/>
        <end position="314"/>
    </location>
</feature>
<feature type="domain" description="ZAD" evidence="14">
    <location>
        <begin position="21"/>
        <end position="98"/>
    </location>
</feature>
<name>A0A1I8M0Q0_MUSDO</name>
<evidence type="ECO:0000256" key="6">
    <source>
        <dbReference type="ARBA" id="ARBA00023015"/>
    </source>
</evidence>
<dbReference type="Pfam" id="PF07776">
    <property type="entry name" value="zf-AD"/>
    <property type="match status" value="1"/>
</dbReference>
<dbReference type="GO" id="GO:0003677">
    <property type="term" value="F:DNA binding"/>
    <property type="evidence" value="ECO:0007669"/>
    <property type="project" value="UniProtKB-KW"/>
</dbReference>
<feature type="domain" description="C2H2-type" evidence="13">
    <location>
        <begin position="496"/>
        <end position="523"/>
    </location>
</feature>
<evidence type="ECO:0000256" key="4">
    <source>
        <dbReference type="ARBA" id="ARBA00022771"/>
    </source>
</evidence>
<feature type="region of interest" description="Disordered" evidence="12">
    <location>
        <begin position="328"/>
        <end position="367"/>
    </location>
</feature>
<keyword evidence="16" id="KW-1185">Reference proteome</keyword>
<evidence type="ECO:0000256" key="3">
    <source>
        <dbReference type="ARBA" id="ARBA00022737"/>
    </source>
</evidence>
<dbReference type="SMART" id="SM00355">
    <property type="entry name" value="ZnF_C2H2"/>
    <property type="match status" value="8"/>
</dbReference>
<dbReference type="OrthoDB" id="6077919at2759"/>
<dbReference type="FunFam" id="3.30.160.60:FF:000446">
    <property type="entry name" value="Zinc finger protein"/>
    <property type="match status" value="1"/>
</dbReference>
<dbReference type="GO" id="GO:0010468">
    <property type="term" value="P:regulation of gene expression"/>
    <property type="evidence" value="ECO:0007669"/>
    <property type="project" value="TreeGrafter"/>
</dbReference>
<keyword evidence="8" id="KW-0804">Transcription</keyword>
<feature type="binding site" evidence="11">
    <location>
        <position position="26"/>
    </location>
    <ligand>
        <name>Zn(2+)</name>
        <dbReference type="ChEBI" id="CHEBI:29105"/>
    </ligand>
</feature>
<dbReference type="Gene3D" id="3.40.1800.20">
    <property type="match status" value="1"/>
</dbReference>
<protein>
    <submittedName>
        <fullName evidence="17">Zinc finger protein weckle</fullName>
    </submittedName>
</protein>
<feature type="region of interest" description="Disordered" evidence="12">
    <location>
        <begin position="593"/>
        <end position="671"/>
    </location>
</feature>
<feature type="domain" description="C2H2-type" evidence="13">
    <location>
        <begin position="551"/>
        <end position="578"/>
    </location>
</feature>
<dbReference type="SUPFAM" id="SSF57716">
    <property type="entry name" value="Glucocorticoid receptor-like (DNA-binding domain)"/>
    <property type="match status" value="1"/>
</dbReference>
<dbReference type="PROSITE" id="PS00028">
    <property type="entry name" value="ZINC_FINGER_C2H2_1"/>
    <property type="match status" value="8"/>
</dbReference>
<dbReference type="FunFam" id="3.30.160.60:FF:000145">
    <property type="entry name" value="Zinc finger protein 574"/>
    <property type="match status" value="1"/>
</dbReference>
<feature type="binding site" evidence="11">
    <location>
        <position position="74"/>
    </location>
    <ligand>
        <name>Zn(2+)</name>
        <dbReference type="ChEBI" id="CHEBI:29105"/>
    </ligand>
</feature>
<dbReference type="GO" id="GO:0005634">
    <property type="term" value="C:nucleus"/>
    <property type="evidence" value="ECO:0007669"/>
    <property type="project" value="UniProtKB-SubCell"/>
</dbReference>
<feature type="region of interest" description="Disordered" evidence="12">
    <location>
        <begin position="164"/>
        <end position="210"/>
    </location>
</feature>
<dbReference type="VEuPathDB" id="VectorBase:MDOA000077"/>
<dbReference type="Pfam" id="PF00096">
    <property type="entry name" value="zf-C2H2"/>
    <property type="match status" value="4"/>
</dbReference>
<dbReference type="InterPro" id="IPR012934">
    <property type="entry name" value="Znf_AD"/>
</dbReference>
<dbReference type="EnsemblMetazoa" id="MDOA000077-RC">
    <property type="protein sequence ID" value="MDOA000077-PC"/>
    <property type="gene ID" value="MDOA000077"/>
</dbReference>
<keyword evidence="6" id="KW-0805">Transcription regulation</keyword>
<dbReference type="Pfam" id="PF12874">
    <property type="entry name" value="zf-met"/>
    <property type="match status" value="1"/>
</dbReference>
<feature type="compositionally biased region" description="Polar residues" evidence="12">
    <location>
        <begin position="345"/>
        <end position="357"/>
    </location>
</feature>
<dbReference type="PROSITE" id="PS50157">
    <property type="entry name" value="ZINC_FINGER_C2H2_2"/>
    <property type="match status" value="8"/>
</dbReference>
<keyword evidence="3" id="KW-0677">Repeat</keyword>
<dbReference type="VEuPathDB" id="VectorBase:MDOMA2_017888"/>
<dbReference type="InterPro" id="IPR036236">
    <property type="entry name" value="Znf_C2H2_sf"/>
</dbReference>
<keyword evidence="9" id="KW-0539">Nucleus</keyword>
<dbReference type="InterPro" id="IPR013087">
    <property type="entry name" value="Znf_C2H2_type"/>
</dbReference>
<feature type="binding site" evidence="11">
    <location>
        <position position="23"/>
    </location>
    <ligand>
        <name>Zn(2+)</name>
        <dbReference type="ChEBI" id="CHEBI:29105"/>
    </ligand>
</feature>
<dbReference type="SMART" id="SM00868">
    <property type="entry name" value="zf-AD"/>
    <property type="match status" value="1"/>
</dbReference>
<dbReference type="PROSITE" id="PS51915">
    <property type="entry name" value="ZAD"/>
    <property type="match status" value="1"/>
</dbReference>
<evidence type="ECO:0000259" key="14">
    <source>
        <dbReference type="PROSITE" id="PS51915"/>
    </source>
</evidence>
<dbReference type="Proteomes" id="UP001652621">
    <property type="component" value="Unplaced"/>
</dbReference>
<feature type="compositionally biased region" description="Acidic residues" evidence="12">
    <location>
        <begin position="303"/>
        <end position="314"/>
    </location>
</feature>
<dbReference type="KEGG" id="mde:101892432"/>
<feature type="compositionally biased region" description="Basic and acidic residues" evidence="12">
    <location>
        <begin position="603"/>
        <end position="629"/>
    </location>
</feature>
<gene>
    <name evidence="15" type="primary">101892432</name>
    <name evidence="17" type="synonym">LOC101892432</name>
</gene>
<evidence type="ECO:0000256" key="9">
    <source>
        <dbReference type="ARBA" id="ARBA00023242"/>
    </source>
</evidence>
<organism evidence="15">
    <name type="scientific">Musca domestica</name>
    <name type="common">House fly</name>
    <dbReference type="NCBI Taxonomy" id="7370"/>
    <lineage>
        <taxon>Eukaryota</taxon>
        <taxon>Metazoa</taxon>
        <taxon>Ecdysozoa</taxon>
        <taxon>Arthropoda</taxon>
        <taxon>Hexapoda</taxon>
        <taxon>Insecta</taxon>
        <taxon>Pterygota</taxon>
        <taxon>Neoptera</taxon>
        <taxon>Endopterygota</taxon>
        <taxon>Diptera</taxon>
        <taxon>Brachycera</taxon>
        <taxon>Muscomorpha</taxon>
        <taxon>Muscoidea</taxon>
        <taxon>Muscidae</taxon>
        <taxon>Musca</taxon>
    </lineage>
</organism>
<dbReference type="InterPro" id="IPR050331">
    <property type="entry name" value="Zinc_finger"/>
</dbReference>
<feature type="compositionally biased region" description="Basic and acidic residues" evidence="12">
    <location>
        <begin position="164"/>
        <end position="193"/>
    </location>
</feature>
<comment type="subcellular location">
    <subcellularLocation>
        <location evidence="1">Nucleus</location>
    </subcellularLocation>
</comment>
<dbReference type="RefSeq" id="XP_005178057.1">
    <property type="nucleotide sequence ID" value="XM_005178000.3"/>
</dbReference>
<feature type="domain" description="C2H2-type" evidence="13">
    <location>
        <begin position="468"/>
        <end position="495"/>
    </location>
</feature>